<protein>
    <recommendedName>
        <fullName evidence="3">Zinc ribbon-containing protein</fullName>
    </recommendedName>
</protein>
<proteinExistence type="predicted"/>
<evidence type="ECO:0000313" key="1">
    <source>
        <dbReference type="EMBL" id="ACL15686.1"/>
    </source>
</evidence>
<dbReference type="HOGENOM" id="CLU_2730440_0_0_2"/>
<keyword evidence="2" id="KW-1185">Reference proteome</keyword>
<dbReference type="GeneID" id="7272605"/>
<organism evidence="1 2">
    <name type="scientific">Methanosphaerula palustris (strain ATCC BAA-1556 / DSM 19958 / E1-9c)</name>
    <dbReference type="NCBI Taxonomy" id="521011"/>
    <lineage>
        <taxon>Archaea</taxon>
        <taxon>Methanobacteriati</taxon>
        <taxon>Methanobacteriota</taxon>
        <taxon>Stenosarchaea group</taxon>
        <taxon>Methanomicrobia</taxon>
        <taxon>Methanomicrobiales</taxon>
        <taxon>Methanoregulaceae</taxon>
        <taxon>Methanosphaerula</taxon>
    </lineage>
</organism>
<dbReference type="RefSeq" id="WP_012617005.1">
    <property type="nucleotide sequence ID" value="NC_011832.1"/>
</dbReference>
<evidence type="ECO:0000313" key="2">
    <source>
        <dbReference type="Proteomes" id="UP000002457"/>
    </source>
</evidence>
<dbReference type="Proteomes" id="UP000002457">
    <property type="component" value="Chromosome"/>
</dbReference>
<dbReference type="EMBL" id="CP001338">
    <property type="protein sequence ID" value="ACL15686.1"/>
    <property type="molecule type" value="Genomic_DNA"/>
</dbReference>
<dbReference type="KEGG" id="mpl:Mpal_0304"/>
<dbReference type="Pfam" id="PF07295">
    <property type="entry name" value="DUF1451"/>
    <property type="match status" value="1"/>
</dbReference>
<name>B8GJN2_METPE</name>
<gene>
    <name evidence="1" type="ordered locus">Mpal_0304</name>
</gene>
<dbReference type="AlphaFoldDB" id="B8GJN2"/>
<evidence type="ECO:0008006" key="3">
    <source>
        <dbReference type="Google" id="ProtNLM"/>
    </source>
</evidence>
<dbReference type="InterPro" id="IPR009912">
    <property type="entry name" value="DUF1451"/>
</dbReference>
<reference evidence="1 2" key="1">
    <citation type="journal article" date="2015" name="Genome Announc.">
        <title>Complete Genome Sequence of Methanosphaerula palustris E1-9CT, a Hydrogenotrophic Methanogen Isolated from a Minerotrophic Fen Peatland.</title>
        <authorList>
            <person name="Cadillo-Quiroz H."/>
            <person name="Browne P."/>
            <person name="Kyrpides N."/>
            <person name="Woyke T."/>
            <person name="Goodwin L."/>
            <person name="Detter C."/>
            <person name="Yavitt J.B."/>
            <person name="Zinder S.H."/>
        </authorList>
    </citation>
    <scope>NUCLEOTIDE SEQUENCE [LARGE SCALE GENOMIC DNA]</scope>
    <source>
        <strain evidence="2">ATCC BAA-1556 / DSM 19958 / E1-9c</strain>
    </source>
</reference>
<dbReference type="eggNOG" id="arCOG06934">
    <property type="taxonomic scope" value="Archaea"/>
</dbReference>
<accession>B8GJN2</accession>
<sequence>MNHSVRTLTEGDHVKAGNKVSPGKYVCIDCGYETELSDTEQDLRKCPKCSCEEYQCFPMTHIRPDIKTVEDVQHPPKRGDSAQ</sequence>
<dbReference type="STRING" id="521011.Mpal_0304"/>
<dbReference type="OrthoDB" id="112072at2157"/>